<sequence>MEGGIAGALAGAATGAMVGSAIPGVGTAIGAGVGAVVGFFTGVYAEDKVKQTIHDITHPGGPGISISYEGINATADDLEKDSDLLEKYHVVDDAQNQAYSELTELLAKLATTSVKYDVSMSGATGNIQLDLYGPDEILGFSAFPVKLRLYFASDPIEYNKIHLQKVTMYVVRADTGTAYYTYERTFTNLTFNGDAYDINTFLKVPDDLDYEVANALSTGQITPDLIEKLKSAKTPQFEIYVRIDAYKEDWSLVNGTWVHVRDIPLTVTAQTQSVWRHVTSDSDVVLFQTGLNASMPAELLSLAMGKFAPFIAQQWGAVSDVLIRPYSTPVHVQESTATWKFFVAPNHDFLTMFDSSPRIYDDFEVFAVRVLQNGAFEMADRRPNILGDMTTGIKEAYGAVKYTFGPDIVNYRVYALGLIWFERDDGTKIPAWVLIQPHMSVLSMEKLALDDTRLQKILPIFDDKQITELELQTLKAELESVKQDIQEKIQAAEQLKKMAEANGNTEAAEYADRAIKYYQLELQMLDQATSVEDAQLALNYLNAAKKYEYAADFEKQAADKAYKGDSEGAKALDSQAQEYKKDGDKYVPHFSVGGLANTILGNLKDWKMLLLLAVLLIGGYYLFGRMGALIGLGIWLAIVIGIPALKALVAWLGTKL</sequence>
<dbReference type="Pfam" id="PF22092">
    <property type="entry name" value="T26-6p_Ig-like_dom"/>
    <property type="match status" value="1"/>
</dbReference>
<keyword evidence="1" id="KW-0175">Coiled coil</keyword>
<dbReference type="Pfam" id="PF22265">
    <property type="entry name" value="T26-6p_Ig-like_dom_2"/>
    <property type="match status" value="1"/>
</dbReference>
<name>A0A0X1KI39_9EURY</name>
<feature type="domain" description="T26-6p C-terminal" evidence="3">
    <location>
        <begin position="449"/>
        <end position="588"/>
    </location>
</feature>
<feature type="transmembrane region" description="Helical" evidence="2">
    <location>
        <begin position="629"/>
        <end position="652"/>
    </location>
</feature>
<evidence type="ECO:0000256" key="1">
    <source>
        <dbReference type="SAM" id="Coils"/>
    </source>
</evidence>
<evidence type="ECO:0000259" key="3">
    <source>
        <dbReference type="Pfam" id="PF20984"/>
    </source>
</evidence>
<feature type="transmembrane region" description="Helical" evidence="2">
    <location>
        <begin position="606"/>
        <end position="623"/>
    </location>
</feature>
<feature type="coiled-coil region" evidence="1">
    <location>
        <begin position="464"/>
        <end position="502"/>
    </location>
</feature>
<dbReference type="EMBL" id="CP007140">
    <property type="protein sequence ID" value="AJC70910.1"/>
    <property type="molecule type" value="Genomic_DNA"/>
</dbReference>
<feature type="domain" description="T26-6p immunoglobulin-like" evidence="4">
    <location>
        <begin position="122"/>
        <end position="251"/>
    </location>
</feature>
<evidence type="ECO:0000313" key="6">
    <source>
        <dbReference type="EMBL" id="AJC70910.1"/>
    </source>
</evidence>
<keyword evidence="2" id="KW-0472">Membrane</keyword>
<protein>
    <submittedName>
        <fullName evidence="6">Membrane protein</fullName>
    </submittedName>
</protein>
<dbReference type="InterPro" id="IPR054315">
    <property type="entry name" value="T26-6p_Ig-like_dom_1"/>
</dbReference>
<keyword evidence="2" id="KW-0812">Transmembrane</keyword>
<evidence type="ECO:0000313" key="7">
    <source>
        <dbReference type="Proteomes" id="UP000062043"/>
    </source>
</evidence>
<dbReference type="Proteomes" id="UP000062043">
    <property type="component" value="Chromosome"/>
</dbReference>
<dbReference type="KEGG" id="tgy:X802_00910"/>
<organism evidence="6 7">
    <name type="scientific">Thermococcus guaymasensis DSM 11113</name>
    <dbReference type="NCBI Taxonomy" id="1432656"/>
    <lineage>
        <taxon>Archaea</taxon>
        <taxon>Methanobacteriati</taxon>
        <taxon>Methanobacteriota</taxon>
        <taxon>Thermococci</taxon>
        <taxon>Thermococcales</taxon>
        <taxon>Thermococcaceae</taxon>
        <taxon>Thermococcus</taxon>
    </lineage>
</organism>
<dbReference type="InterPro" id="IPR048730">
    <property type="entry name" value="T26-6p_C"/>
</dbReference>
<feature type="domain" description="T26-6p second immunoglobulin-like" evidence="5">
    <location>
        <begin position="314"/>
        <end position="442"/>
    </location>
</feature>
<evidence type="ECO:0000259" key="4">
    <source>
        <dbReference type="Pfam" id="PF22092"/>
    </source>
</evidence>
<gene>
    <name evidence="6" type="ORF">X802_00910</name>
</gene>
<dbReference type="STRING" id="1432656.X802_00910"/>
<dbReference type="InterPro" id="IPR054316">
    <property type="entry name" value="T26-6p_Ig-like_dom_2"/>
</dbReference>
<evidence type="ECO:0000259" key="5">
    <source>
        <dbReference type="Pfam" id="PF22265"/>
    </source>
</evidence>
<dbReference type="Gene3D" id="2.60.40.2050">
    <property type="match status" value="1"/>
</dbReference>
<accession>A0A0X1KI39</accession>
<keyword evidence="2" id="KW-1133">Transmembrane helix</keyword>
<dbReference type="InterPro" id="IPR043114">
    <property type="entry name" value="T26-6p_C_sf"/>
</dbReference>
<keyword evidence="7" id="KW-1185">Reference proteome</keyword>
<dbReference type="AlphaFoldDB" id="A0A0X1KI39"/>
<evidence type="ECO:0000256" key="2">
    <source>
        <dbReference type="SAM" id="Phobius"/>
    </source>
</evidence>
<proteinExistence type="predicted"/>
<dbReference type="Gene3D" id="1.20.120.870">
    <property type="entry name" value="pT26-6p, five-helical bundle domain"/>
    <property type="match status" value="1"/>
</dbReference>
<dbReference type="PATRIC" id="fig|1432656.3.peg.180"/>
<reference evidence="6 7" key="1">
    <citation type="submission" date="2014-01" db="EMBL/GenBank/DDBJ databases">
        <title>Genome sequencing of Thermococcus guaymasensis.</title>
        <authorList>
            <person name="Zhang X."/>
            <person name="Alvare G."/>
            <person name="Fristensky B."/>
            <person name="Chen L."/>
            <person name="Suen T."/>
            <person name="Chen Q."/>
            <person name="Ma K."/>
        </authorList>
    </citation>
    <scope>NUCLEOTIDE SEQUENCE [LARGE SCALE GENOMIC DNA]</scope>
    <source>
        <strain evidence="6 7">DSM 11113</strain>
    </source>
</reference>
<dbReference type="Pfam" id="PF20984">
    <property type="entry name" value="PT26-6P_helical"/>
    <property type="match status" value="1"/>
</dbReference>
<feature type="transmembrane region" description="Helical" evidence="2">
    <location>
        <begin position="25"/>
        <end position="45"/>
    </location>
</feature>